<evidence type="ECO:0000256" key="8">
    <source>
        <dbReference type="ARBA" id="ARBA00022840"/>
    </source>
</evidence>
<evidence type="ECO:0000256" key="10">
    <source>
        <dbReference type="ARBA" id="ARBA00023136"/>
    </source>
</evidence>
<gene>
    <name evidence="13" type="ORF">EV671_104712</name>
</gene>
<feature type="region of interest" description="Disordered" evidence="11">
    <location>
        <begin position="514"/>
        <end position="534"/>
    </location>
</feature>
<keyword evidence="7" id="KW-0547">Nucleotide-binding</keyword>
<accession>A0A4R3UG05</accession>
<dbReference type="GO" id="GO:0016887">
    <property type="term" value="F:ATP hydrolysis activity"/>
    <property type="evidence" value="ECO:0007669"/>
    <property type="project" value="InterPro"/>
</dbReference>
<dbReference type="Proteomes" id="UP000295110">
    <property type="component" value="Unassembled WGS sequence"/>
</dbReference>
<keyword evidence="4" id="KW-0997">Cell inner membrane</keyword>
<keyword evidence="2" id="KW-0813">Transport</keyword>
<evidence type="ECO:0000313" key="14">
    <source>
        <dbReference type="Proteomes" id="UP000295110"/>
    </source>
</evidence>
<keyword evidence="14" id="KW-1185">Reference proteome</keyword>
<dbReference type="InterPro" id="IPR017871">
    <property type="entry name" value="ABC_transporter-like_CS"/>
</dbReference>
<dbReference type="CDD" id="cd03215">
    <property type="entry name" value="ABC_Carb_Monos_II"/>
    <property type="match status" value="1"/>
</dbReference>
<dbReference type="RefSeq" id="WP_415840529.1">
    <property type="nucleotide sequence ID" value="NZ_CBCSGL010000067.1"/>
</dbReference>
<dbReference type="GO" id="GO:0005886">
    <property type="term" value="C:plasma membrane"/>
    <property type="evidence" value="ECO:0007669"/>
    <property type="project" value="UniProtKB-SubCell"/>
</dbReference>
<evidence type="ECO:0000256" key="5">
    <source>
        <dbReference type="ARBA" id="ARBA00022597"/>
    </source>
</evidence>
<evidence type="ECO:0000256" key="1">
    <source>
        <dbReference type="ARBA" id="ARBA00004202"/>
    </source>
</evidence>
<evidence type="ECO:0000256" key="11">
    <source>
        <dbReference type="SAM" id="MobiDB-lite"/>
    </source>
</evidence>
<dbReference type="InterPro" id="IPR003593">
    <property type="entry name" value="AAA+_ATPase"/>
</dbReference>
<evidence type="ECO:0000256" key="9">
    <source>
        <dbReference type="ARBA" id="ARBA00022967"/>
    </source>
</evidence>
<keyword evidence="8 13" id="KW-0067">ATP-binding</keyword>
<evidence type="ECO:0000259" key="12">
    <source>
        <dbReference type="PROSITE" id="PS50893"/>
    </source>
</evidence>
<dbReference type="PANTHER" id="PTHR43790">
    <property type="entry name" value="CARBOHYDRATE TRANSPORT ATP-BINDING PROTEIN MG119-RELATED"/>
    <property type="match status" value="1"/>
</dbReference>
<evidence type="ECO:0000256" key="4">
    <source>
        <dbReference type="ARBA" id="ARBA00022519"/>
    </source>
</evidence>
<comment type="caution">
    <text evidence="13">The sequence shown here is derived from an EMBL/GenBank/DDBJ whole genome shotgun (WGS) entry which is preliminary data.</text>
</comment>
<keyword evidence="3" id="KW-1003">Cell membrane</keyword>
<feature type="domain" description="ABC transporter" evidence="12">
    <location>
        <begin position="276"/>
        <end position="519"/>
    </location>
</feature>
<dbReference type="PROSITE" id="PS50893">
    <property type="entry name" value="ABC_TRANSPORTER_2"/>
    <property type="match status" value="2"/>
</dbReference>
<evidence type="ECO:0000256" key="3">
    <source>
        <dbReference type="ARBA" id="ARBA00022475"/>
    </source>
</evidence>
<organism evidence="13 14">
    <name type="scientific">Roseateles saccharophilus</name>
    <name type="common">Pseudomonas saccharophila</name>
    <dbReference type="NCBI Taxonomy" id="304"/>
    <lineage>
        <taxon>Bacteria</taxon>
        <taxon>Pseudomonadati</taxon>
        <taxon>Pseudomonadota</taxon>
        <taxon>Betaproteobacteria</taxon>
        <taxon>Burkholderiales</taxon>
        <taxon>Sphaerotilaceae</taxon>
        <taxon>Roseateles</taxon>
    </lineage>
</organism>
<feature type="region of interest" description="Disordered" evidence="11">
    <location>
        <begin position="1"/>
        <end position="25"/>
    </location>
</feature>
<comment type="subcellular location">
    <subcellularLocation>
        <location evidence="1">Cell membrane</location>
        <topology evidence="1">Peripheral membrane protein</topology>
    </subcellularLocation>
</comment>
<feature type="compositionally biased region" description="Low complexity" evidence="11">
    <location>
        <begin position="519"/>
        <end position="534"/>
    </location>
</feature>
<keyword evidence="5" id="KW-0762">Sugar transport</keyword>
<evidence type="ECO:0000256" key="7">
    <source>
        <dbReference type="ARBA" id="ARBA00022741"/>
    </source>
</evidence>
<evidence type="ECO:0000256" key="6">
    <source>
        <dbReference type="ARBA" id="ARBA00022737"/>
    </source>
</evidence>
<keyword evidence="9" id="KW-1278">Translocase</keyword>
<dbReference type="EMBL" id="SMBU01000047">
    <property type="protein sequence ID" value="TCU86108.1"/>
    <property type="molecule type" value="Genomic_DNA"/>
</dbReference>
<proteinExistence type="predicted"/>
<dbReference type="InterPro" id="IPR027417">
    <property type="entry name" value="P-loop_NTPase"/>
</dbReference>
<dbReference type="InterPro" id="IPR003439">
    <property type="entry name" value="ABC_transporter-like_ATP-bd"/>
</dbReference>
<evidence type="ECO:0000313" key="13">
    <source>
        <dbReference type="EMBL" id="TCU86108.1"/>
    </source>
</evidence>
<reference evidence="13 14" key="1">
    <citation type="submission" date="2019-03" db="EMBL/GenBank/DDBJ databases">
        <title>Genomic Encyclopedia of Type Strains, Phase IV (KMG-IV): sequencing the most valuable type-strain genomes for metagenomic binning, comparative biology and taxonomic classification.</title>
        <authorList>
            <person name="Goeker M."/>
        </authorList>
    </citation>
    <scope>NUCLEOTIDE SEQUENCE [LARGE SCALE GENOMIC DNA]</scope>
    <source>
        <strain evidence="13 14">DSM 654</strain>
    </source>
</reference>
<dbReference type="Gene3D" id="3.40.50.300">
    <property type="entry name" value="P-loop containing nucleotide triphosphate hydrolases"/>
    <property type="match status" value="2"/>
</dbReference>
<keyword evidence="10" id="KW-0472">Membrane</keyword>
<dbReference type="PROSITE" id="PS00211">
    <property type="entry name" value="ABC_TRANSPORTER_1"/>
    <property type="match status" value="1"/>
</dbReference>
<dbReference type="SUPFAM" id="SSF52540">
    <property type="entry name" value="P-loop containing nucleoside triphosphate hydrolases"/>
    <property type="match status" value="2"/>
</dbReference>
<sequence length="534" mass="58473">MAKWHDRNFQRPNLMSTPPPDDPHTPLLRMQGVCKRFDNVVALSGVALEVRRGEVHAICGENGAGKSTLMKILSGVYTPDEGEIRIDGAPVRIAGLQQAQALGIVMIHQELNLVPHLSVAENIWLGREPRRGWFVDRERQREGARACLKRLGVQVDPDAEVSTLSIAQQQMVEIAKALSMQARLLIMDEPTSSLGEADATRMLRVVQDLKREGVGILYISHRLDELDHIVDRVTVLRDGQYIATLDWKQTRIGEIVGLMVGRELNQQFPPATRQPAAEVLLWARGLQREGVFGPVDFELRRGEILGFAGLVGAGRTEVARAIFGADPLDAGRIELAGQPLSIRSPRDAIAAGIAYLSEDRKAHGLAVKMSVAHNITLANLGVLASRIGFIDAARERETAEAYIQQLGIRTPSPGQIARLLSGGNQQKIVIAKWLFRQARVILFDEPTRGIDVGARYAIYELMDQLAAAGIGVIMISSDLPEIMGLTDRIAVFRQGRLAAMLETRRCSQQHIMHHASVGPAEAPEPSSAALATLS</sequence>
<dbReference type="Pfam" id="PF00005">
    <property type="entry name" value="ABC_tran"/>
    <property type="match status" value="2"/>
</dbReference>
<evidence type="ECO:0000256" key="2">
    <source>
        <dbReference type="ARBA" id="ARBA00022448"/>
    </source>
</evidence>
<dbReference type="GO" id="GO:0005524">
    <property type="term" value="F:ATP binding"/>
    <property type="evidence" value="ECO:0007669"/>
    <property type="project" value="UniProtKB-KW"/>
</dbReference>
<keyword evidence="6" id="KW-0677">Repeat</keyword>
<dbReference type="PANTHER" id="PTHR43790:SF9">
    <property type="entry name" value="GALACTOFURANOSE TRANSPORTER ATP-BINDING PROTEIN YTFR"/>
    <property type="match status" value="1"/>
</dbReference>
<dbReference type="FunFam" id="3.40.50.300:FF:000127">
    <property type="entry name" value="Ribose import ATP-binding protein RbsA"/>
    <property type="match status" value="1"/>
</dbReference>
<dbReference type="SMART" id="SM00382">
    <property type="entry name" value="AAA"/>
    <property type="match status" value="2"/>
</dbReference>
<feature type="domain" description="ABC transporter" evidence="12">
    <location>
        <begin position="28"/>
        <end position="263"/>
    </location>
</feature>
<dbReference type="AlphaFoldDB" id="A0A4R3UG05"/>
<dbReference type="CDD" id="cd03216">
    <property type="entry name" value="ABC_Carb_Monos_I"/>
    <property type="match status" value="1"/>
</dbReference>
<protein>
    <submittedName>
        <fullName evidence="13">Monosaccharide ABC transporter ATP-binding protein (CUT2 family)</fullName>
    </submittedName>
</protein>
<name>A0A4R3UG05_ROSSA</name>
<dbReference type="InterPro" id="IPR050107">
    <property type="entry name" value="ABC_carbohydrate_import_ATPase"/>
</dbReference>